<organism evidence="1 2">
    <name type="scientific">Gigaspora margarita</name>
    <dbReference type="NCBI Taxonomy" id="4874"/>
    <lineage>
        <taxon>Eukaryota</taxon>
        <taxon>Fungi</taxon>
        <taxon>Fungi incertae sedis</taxon>
        <taxon>Mucoromycota</taxon>
        <taxon>Glomeromycotina</taxon>
        <taxon>Glomeromycetes</taxon>
        <taxon>Diversisporales</taxon>
        <taxon>Gigasporaceae</taxon>
        <taxon>Gigaspora</taxon>
    </lineage>
</organism>
<protein>
    <submittedName>
        <fullName evidence="1">32219_t:CDS:1</fullName>
    </submittedName>
</protein>
<dbReference type="EMBL" id="CAJVQB010013671">
    <property type="protein sequence ID" value="CAG8763711.1"/>
    <property type="molecule type" value="Genomic_DNA"/>
</dbReference>
<keyword evidence="2" id="KW-1185">Reference proteome</keyword>
<evidence type="ECO:0000313" key="1">
    <source>
        <dbReference type="EMBL" id="CAG8763711.1"/>
    </source>
</evidence>
<dbReference type="Proteomes" id="UP000789901">
    <property type="component" value="Unassembled WGS sequence"/>
</dbReference>
<name>A0ABN7VF57_GIGMA</name>
<gene>
    <name evidence="1" type="ORF">GMARGA_LOCUS17773</name>
</gene>
<comment type="caution">
    <text evidence="1">The sequence shown here is derived from an EMBL/GenBank/DDBJ whole genome shotgun (WGS) entry which is preliminary data.</text>
</comment>
<sequence length="157" mass="16952">MSSMTLTVLGMLDYVETTVRYVYSTFGKLYSIDGICIALLQITIAELPKDFGKSHISNKPSIPFGTMLKGKDSSAIPTSTSLSLQPSTIEHQGTIISTMTIRVTTVYHSTTQAPNSISKPSSISDSGVMMIGETLNSEFWGTMIGVWLCVCLGITNI</sequence>
<evidence type="ECO:0000313" key="2">
    <source>
        <dbReference type="Proteomes" id="UP000789901"/>
    </source>
</evidence>
<accession>A0ABN7VF57</accession>
<proteinExistence type="predicted"/>
<reference evidence="1 2" key="1">
    <citation type="submission" date="2021-06" db="EMBL/GenBank/DDBJ databases">
        <authorList>
            <person name="Kallberg Y."/>
            <person name="Tangrot J."/>
            <person name="Rosling A."/>
        </authorList>
    </citation>
    <scope>NUCLEOTIDE SEQUENCE [LARGE SCALE GENOMIC DNA]</scope>
    <source>
        <strain evidence="1 2">120-4 pot B 10/14</strain>
    </source>
</reference>